<dbReference type="Pfam" id="PF01075">
    <property type="entry name" value="Glyco_transf_9"/>
    <property type="match status" value="1"/>
</dbReference>
<keyword evidence="5" id="KW-1185">Reference proteome</keyword>
<name>A0A6G7EJA3_9CAUL</name>
<dbReference type="InterPro" id="IPR051199">
    <property type="entry name" value="LPS_LOS_Heptosyltrfase"/>
</dbReference>
<dbReference type="CDD" id="cd03789">
    <property type="entry name" value="GT9_LPS_heptosyltransferase"/>
    <property type="match status" value="1"/>
</dbReference>
<evidence type="ECO:0000256" key="2">
    <source>
        <dbReference type="ARBA" id="ARBA00022679"/>
    </source>
</evidence>
<protein>
    <submittedName>
        <fullName evidence="4">ADP-heptose--LPS heptosyltransferase 2</fullName>
    </submittedName>
    <submittedName>
        <fullName evidence="3">Glycosyltransferase family 9 protein</fullName>
    </submittedName>
</protein>
<sequence length="327" mass="35544">MIGRFPILYIAEADAEDAVLSSGVLAHLVDSLPEAGFTVVGSAASAPLFADTPRLERLLVLEREGRFDWIALWNQVRGTKWGLIVDMRGSDLSGKLRRVKRAVRDKTAQPGLHAVQAAAAVLKLEPHEVPAPRLHVSDQTRAQVEALIPASGGANSEKDRPILAIGPGVEWMGRRWPAERYAKVATKLLADDGPLAGGRLMLVGEEIDREAAHTIRYAVPRARVIELQGKLTRLQTVAALSKASLYVGADSIWTHLAVASGVPVVAAFGPSDEATRGPWNGVAVRGPRSFEEFKALDPRLNQAIQHMMDLPWERVLKASVRLLKERG</sequence>
<dbReference type="GO" id="GO:0009244">
    <property type="term" value="P:lipopolysaccharide core region biosynthetic process"/>
    <property type="evidence" value="ECO:0007669"/>
    <property type="project" value="TreeGrafter"/>
</dbReference>
<evidence type="ECO:0000313" key="4">
    <source>
        <dbReference type="EMBL" id="VDC51280.1"/>
    </source>
</evidence>
<dbReference type="EMBL" id="CP048751">
    <property type="protein sequence ID" value="QIH73494.1"/>
    <property type="molecule type" value="Genomic_DNA"/>
</dbReference>
<dbReference type="PANTHER" id="PTHR30160">
    <property type="entry name" value="TETRAACYLDISACCHARIDE 4'-KINASE-RELATED"/>
    <property type="match status" value="1"/>
</dbReference>
<reference evidence="4 5" key="1">
    <citation type="submission" date="2018-11" db="EMBL/GenBank/DDBJ databases">
        <authorList>
            <person name="Peiro R."/>
            <person name="Begona"/>
            <person name="Cbmso G."/>
            <person name="Lopez M."/>
            <person name="Gonzalez S."/>
            <person name="Sacristan E."/>
            <person name="Castillo E."/>
        </authorList>
    </citation>
    <scope>NUCLEOTIDE SEQUENCE [LARGE SCALE GENOMIC DNA]</scope>
    <source>
        <strain evidence="4">Brev_genome</strain>
    </source>
</reference>
<dbReference type="GO" id="GO:0008713">
    <property type="term" value="F:ADP-heptose-lipopolysaccharide heptosyltransferase activity"/>
    <property type="evidence" value="ECO:0007669"/>
    <property type="project" value="TreeGrafter"/>
</dbReference>
<proteinExistence type="predicted"/>
<dbReference type="EMBL" id="UXHF01000064">
    <property type="protein sequence ID" value="VDC51280.1"/>
    <property type="molecule type" value="Genomic_DNA"/>
</dbReference>
<dbReference type="SUPFAM" id="SSF53756">
    <property type="entry name" value="UDP-Glycosyltransferase/glycogen phosphorylase"/>
    <property type="match status" value="1"/>
</dbReference>
<dbReference type="RefSeq" id="WP_008259003.1">
    <property type="nucleotide sequence ID" value="NZ_CP048751.1"/>
</dbReference>
<dbReference type="InterPro" id="IPR002201">
    <property type="entry name" value="Glyco_trans_9"/>
</dbReference>
<dbReference type="PANTHER" id="PTHR30160:SF1">
    <property type="entry name" value="LIPOPOLYSACCHARIDE 1,2-N-ACETYLGLUCOSAMINETRANSFERASE-RELATED"/>
    <property type="match status" value="1"/>
</dbReference>
<reference evidence="3 6" key="2">
    <citation type="submission" date="2020-01" db="EMBL/GenBank/DDBJ databases">
        <authorList>
            <person name="Wang S."/>
        </authorList>
    </citation>
    <scope>NUCLEOTIDE SEQUENCE [LARGE SCALE GENOMIC DNA]</scope>
    <source>
        <strain evidence="3 6">D151-2-6</strain>
    </source>
</reference>
<dbReference type="Gene3D" id="3.40.50.2000">
    <property type="entry name" value="Glycogen Phosphorylase B"/>
    <property type="match status" value="2"/>
</dbReference>
<evidence type="ECO:0000256" key="1">
    <source>
        <dbReference type="ARBA" id="ARBA00022676"/>
    </source>
</evidence>
<evidence type="ECO:0000313" key="6">
    <source>
        <dbReference type="Proteomes" id="UP000501325"/>
    </source>
</evidence>
<organism evidence="4 5">
    <name type="scientific">Brevundimonas mediterranea</name>
    <dbReference type="NCBI Taxonomy" id="74329"/>
    <lineage>
        <taxon>Bacteria</taxon>
        <taxon>Pseudomonadati</taxon>
        <taxon>Pseudomonadota</taxon>
        <taxon>Alphaproteobacteria</taxon>
        <taxon>Caulobacterales</taxon>
        <taxon>Caulobacteraceae</taxon>
        <taxon>Brevundimonas</taxon>
    </lineage>
</organism>
<keyword evidence="2 4" id="KW-0808">Transferase</keyword>
<dbReference type="GO" id="GO:0005829">
    <property type="term" value="C:cytosol"/>
    <property type="evidence" value="ECO:0007669"/>
    <property type="project" value="TreeGrafter"/>
</dbReference>
<evidence type="ECO:0000313" key="3">
    <source>
        <dbReference type="EMBL" id="QIH73494.1"/>
    </source>
</evidence>
<dbReference type="Proteomes" id="UP000289220">
    <property type="component" value="Unassembled WGS sequence"/>
</dbReference>
<keyword evidence="1" id="KW-0328">Glycosyltransferase</keyword>
<dbReference type="Proteomes" id="UP000501325">
    <property type="component" value="Chromosome"/>
</dbReference>
<accession>A0A6G7EJA3</accession>
<dbReference type="KEGG" id="bmed:GYM46_11330"/>
<gene>
    <name evidence="4" type="primary">rfaF</name>
    <name evidence="4" type="ORF">BREV_BREV_02631</name>
    <name evidence="3" type="ORF">GYM46_11330</name>
</gene>
<dbReference type="AlphaFoldDB" id="A0A6G7EJA3"/>
<evidence type="ECO:0000313" key="5">
    <source>
        <dbReference type="Proteomes" id="UP000289220"/>
    </source>
</evidence>